<evidence type="ECO:0000256" key="3">
    <source>
        <dbReference type="ARBA" id="ARBA00022475"/>
    </source>
</evidence>
<dbReference type="EMBL" id="JADPRT010000016">
    <property type="protein sequence ID" value="MBF9072491.1"/>
    <property type="molecule type" value="Genomic_DNA"/>
</dbReference>
<dbReference type="PROSITE" id="PS50928">
    <property type="entry name" value="ABC_TM1"/>
    <property type="match status" value="1"/>
</dbReference>
<feature type="region of interest" description="Disordered" evidence="8">
    <location>
        <begin position="1"/>
        <end position="24"/>
    </location>
</feature>
<keyword evidence="11" id="KW-1185">Reference proteome</keyword>
<feature type="transmembrane region" description="Helical" evidence="7">
    <location>
        <begin position="152"/>
        <end position="174"/>
    </location>
</feature>
<proteinExistence type="inferred from homology"/>
<dbReference type="Proteomes" id="UP000657385">
    <property type="component" value="Unassembled WGS sequence"/>
</dbReference>
<keyword evidence="5 7" id="KW-1133">Transmembrane helix</keyword>
<keyword evidence="6 7" id="KW-0472">Membrane</keyword>
<evidence type="ECO:0000313" key="10">
    <source>
        <dbReference type="EMBL" id="MBF9072491.1"/>
    </source>
</evidence>
<feature type="transmembrane region" description="Helical" evidence="7">
    <location>
        <begin position="121"/>
        <end position="140"/>
    </location>
</feature>
<evidence type="ECO:0000256" key="8">
    <source>
        <dbReference type="SAM" id="MobiDB-lite"/>
    </source>
</evidence>
<feature type="transmembrane region" description="Helical" evidence="7">
    <location>
        <begin position="56"/>
        <end position="76"/>
    </location>
</feature>
<dbReference type="Gene3D" id="1.10.3720.10">
    <property type="entry name" value="MetI-like"/>
    <property type="match status" value="1"/>
</dbReference>
<comment type="caution">
    <text evidence="10">The sequence shown here is derived from an EMBL/GenBank/DDBJ whole genome shotgun (WGS) entry which is preliminary data.</text>
</comment>
<dbReference type="SUPFAM" id="SSF161098">
    <property type="entry name" value="MetI-like"/>
    <property type="match status" value="1"/>
</dbReference>
<dbReference type="PANTHER" id="PTHR30151:SF20">
    <property type="entry name" value="ABC TRANSPORTER PERMEASE PROTEIN HI_0355-RELATED"/>
    <property type="match status" value="1"/>
</dbReference>
<feature type="transmembrane region" description="Helical" evidence="7">
    <location>
        <begin position="220"/>
        <end position="250"/>
    </location>
</feature>
<accession>A0A931B9D2</accession>
<feature type="transmembrane region" description="Helical" evidence="7">
    <location>
        <begin position="276"/>
        <end position="297"/>
    </location>
</feature>
<comment type="similarity">
    <text evidence="7">Belongs to the binding-protein-dependent transport system permease family.</text>
</comment>
<protein>
    <submittedName>
        <fullName evidence="10">ABC transporter permease</fullName>
    </submittedName>
</protein>
<dbReference type="GO" id="GO:0055085">
    <property type="term" value="P:transmembrane transport"/>
    <property type="evidence" value="ECO:0007669"/>
    <property type="project" value="InterPro"/>
</dbReference>
<evidence type="ECO:0000256" key="6">
    <source>
        <dbReference type="ARBA" id="ARBA00023136"/>
    </source>
</evidence>
<evidence type="ECO:0000259" key="9">
    <source>
        <dbReference type="PROSITE" id="PS50928"/>
    </source>
</evidence>
<evidence type="ECO:0000256" key="4">
    <source>
        <dbReference type="ARBA" id="ARBA00022692"/>
    </source>
</evidence>
<evidence type="ECO:0000256" key="7">
    <source>
        <dbReference type="RuleBase" id="RU363032"/>
    </source>
</evidence>
<keyword evidence="3" id="KW-1003">Cell membrane</keyword>
<comment type="subcellular location">
    <subcellularLocation>
        <location evidence="1 7">Cell membrane</location>
        <topology evidence="1 7">Multi-pass membrane protein</topology>
    </subcellularLocation>
</comment>
<reference evidence="10" key="1">
    <citation type="submission" date="2020-11" db="EMBL/GenBank/DDBJ databases">
        <title>Isolation and identification of active actinomycetes.</title>
        <authorList>
            <person name="Yu B."/>
        </authorList>
    </citation>
    <scope>NUCLEOTIDE SEQUENCE</scope>
    <source>
        <strain evidence="10">NEAU-YB345</strain>
    </source>
</reference>
<evidence type="ECO:0000256" key="5">
    <source>
        <dbReference type="ARBA" id="ARBA00022989"/>
    </source>
</evidence>
<gene>
    <name evidence="10" type="ORF">I2501_31170</name>
</gene>
<evidence type="ECO:0000256" key="1">
    <source>
        <dbReference type="ARBA" id="ARBA00004651"/>
    </source>
</evidence>
<sequence>MNNTSQADGESLATPRDGERAVQSSEQVRSALRSEIANDEAAVKARAVRQVRMRKIKVRVSQLLLGVVILGGWQILATDKVIDPFFFGTPTGVVSQLVDWFQHGTEFGSIWTQIGVTMEEALLGFVYGVLAGVVLGVVLGQFKFLADVIGPYIKIVNAVPRIVLGSLFVVWLGLGTPAKVLLASVLVFFVVFFNAFQGVREVDVVFLNNAKVLGASRLQIIRHVVLPSALTWITASLHVAFGFAVIGAIVGEFLGAQQGLGLVISSAQGHFDPNGVFAAMVIIGAIALTAEFGISFAEKKLLAWRPASRQETAGM</sequence>
<dbReference type="PANTHER" id="PTHR30151">
    <property type="entry name" value="ALKANE SULFONATE ABC TRANSPORTER-RELATED, MEMBRANE SUBUNIT"/>
    <property type="match status" value="1"/>
</dbReference>
<keyword evidence="2 7" id="KW-0813">Transport</keyword>
<evidence type="ECO:0000256" key="2">
    <source>
        <dbReference type="ARBA" id="ARBA00022448"/>
    </source>
</evidence>
<dbReference type="Pfam" id="PF00528">
    <property type="entry name" value="BPD_transp_1"/>
    <property type="match status" value="1"/>
</dbReference>
<evidence type="ECO:0000313" key="11">
    <source>
        <dbReference type="Proteomes" id="UP000657385"/>
    </source>
</evidence>
<keyword evidence="4 7" id="KW-0812">Transmembrane</keyword>
<dbReference type="InterPro" id="IPR035906">
    <property type="entry name" value="MetI-like_sf"/>
</dbReference>
<dbReference type="CDD" id="cd06261">
    <property type="entry name" value="TM_PBP2"/>
    <property type="match status" value="1"/>
</dbReference>
<feature type="domain" description="ABC transmembrane type-1" evidence="9">
    <location>
        <begin position="114"/>
        <end position="294"/>
    </location>
</feature>
<dbReference type="AlphaFoldDB" id="A0A931B9D2"/>
<organism evidence="10 11">
    <name type="scientific">Streptacidiphilus fuscans</name>
    <dbReference type="NCBI Taxonomy" id="2789292"/>
    <lineage>
        <taxon>Bacteria</taxon>
        <taxon>Bacillati</taxon>
        <taxon>Actinomycetota</taxon>
        <taxon>Actinomycetes</taxon>
        <taxon>Kitasatosporales</taxon>
        <taxon>Streptomycetaceae</taxon>
        <taxon>Streptacidiphilus</taxon>
    </lineage>
</organism>
<dbReference type="GO" id="GO:0005886">
    <property type="term" value="C:plasma membrane"/>
    <property type="evidence" value="ECO:0007669"/>
    <property type="project" value="UniProtKB-SubCell"/>
</dbReference>
<name>A0A931B9D2_9ACTN</name>
<dbReference type="RefSeq" id="WP_196197645.1">
    <property type="nucleotide sequence ID" value="NZ_JADPRT010000016.1"/>
</dbReference>
<dbReference type="InterPro" id="IPR000515">
    <property type="entry name" value="MetI-like"/>
</dbReference>
<feature type="transmembrane region" description="Helical" evidence="7">
    <location>
        <begin position="180"/>
        <end position="199"/>
    </location>
</feature>